<dbReference type="InterPro" id="IPR037069">
    <property type="entry name" value="AcylCoA_DH/ox_N_sf"/>
</dbReference>
<dbReference type="VEuPathDB" id="FungiDB:PSHT_16322"/>
<evidence type="ECO:0000256" key="7">
    <source>
        <dbReference type="ARBA" id="ARBA00022630"/>
    </source>
</evidence>
<dbReference type="Proteomes" id="UP000238274">
    <property type="component" value="Unassembled WGS sequence"/>
</dbReference>
<evidence type="ECO:0000313" key="33">
    <source>
        <dbReference type="Proteomes" id="UP000238274"/>
    </source>
</evidence>
<sequence>MKYIQLAGSALPSSPSTSVPPTSESESKSEYAKPLHHDPPNSITNSAPPSICQPISPEERCSPATLILSSNNNSNTPPTLSCILEPPYRPFTGADIRPTSLYTFTEDESMLRDLAQRFAEEVVAPKVREMDEKETMDPEIIKGLFDNGFMGIETSQEHGGSGASFTSAILVIEELAKVDPSVSLICDVHNTIANTTIRNYGSKALLDKYMPDLSTSKVACFCLSEPGSGSDAFALATKATKDSNGDYIINGSKMWITNSKEAEIFVVFANLDPSKGYKGVSCFLLEKSMGIEIAKKEEKLGIKASSTCTLNFDNIKVPKENLIGQEGLGYKYAIEILNEGRIGIAAQMVGLAQGAFDKAVKYTYQRKQFGKPVGDMKIFLKFQGMQFQFADVHTEIEAARMLTYNAARLKEEGKPFTEMAAMAKLFSSQVAQNAAGNAIEWCGGVGFTRETGIEKYWRDSKIGAIYEGSSNIQRQTLAKFIQKRLG</sequence>
<dbReference type="EC" id="1.3.8.5" evidence="16"/>
<evidence type="ECO:0000256" key="10">
    <source>
        <dbReference type="ARBA" id="ARBA00022946"/>
    </source>
</evidence>
<evidence type="ECO:0000256" key="3">
    <source>
        <dbReference type="ARBA" id="ARBA00005198"/>
    </source>
</evidence>
<reference evidence="33" key="2">
    <citation type="journal article" date="2018" name="BMC Genomics">
        <title>Genomic insights into host adaptation between the wheat stripe rust pathogen (Puccinia striiformis f. sp. tritici) and the barley stripe rust pathogen (Puccinia striiformis f. sp. hordei).</title>
        <authorList>
            <person name="Xia C."/>
            <person name="Wang M."/>
            <person name="Yin C."/>
            <person name="Cornejo O.E."/>
            <person name="Hulbert S.H."/>
            <person name="Chen X."/>
        </authorList>
    </citation>
    <scope>NUCLEOTIDE SEQUENCE [LARGE SCALE GENOMIC DNA]</scope>
    <source>
        <strain evidence="33">93TX-2</strain>
    </source>
</reference>
<comment type="caution">
    <text evidence="32">The sequence shown here is derived from an EMBL/GenBank/DDBJ whole genome shotgun (WGS) entry which is preliminary data.</text>
</comment>
<evidence type="ECO:0000256" key="4">
    <source>
        <dbReference type="ARBA" id="ARBA00009347"/>
    </source>
</evidence>
<feature type="compositionally biased region" description="Low complexity" evidence="28">
    <location>
        <begin position="12"/>
        <end position="24"/>
    </location>
</feature>
<evidence type="ECO:0000256" key="27">
    <source>
        <dbReference type="RuleBase" id="RU362125"/>
    </source>
</evidence>
<dbReference type="OrthoDB" id="10262177at2759"/>
<evidence type="ECO:0000256" key="17">
    <source>
        <dbReference type="ARBA" id="ARBA00039850"/>
    </source>
</evidence>
<keyword evidence="11" id="KW-0007">Acetylation</keyword>
<keyword evidence="14" id="KW-0496">Mitochondrion</keyword>
<comment type="pathway">
    <text evidence="3">Lipid metabolism; mitochondrial fatty acid beta-oxidation.</text>
</comment>
<reference evidence="33" key="3">
    <citation type="journal article" date="2018" name="Mol. Plant Microbe Interact.">
        <title>Genome sequence resources for the wheat stripe rust pathogen (Puccinia striiformis f. sp. tritici) and the barley stripe rust pathogen (Puccinia striiformis f. sp. hordei).</title>
        <authorList>
            <person name="Xia C."/>
            <person name="Wang M."/>
            <person name="Yin C."/>
            <person name="Cornejo O.E."/>
            <person name="Hulbert S.H."/>
            <person name="Chen X."/>
        </authorList>
    </citation>
    <scope>NUCLEOTIDE SEQUENCE [LARGE SCALE GENOMIC DNA]</scope>
    <source>
        <strain evidence="33">93TX-2</strain>
    </source>
</reference>
<evidence type="ECO:0000256" key="13">
    <source>
        <dbReference type="ARBA" id="ARBA00023098"/>
    </source>
</evidence>
<feature type="domain" description="Acyl-CoA oxidase/dehydrogenase middle" evidence="30">
    <location>
        <begin position="220"/>
        <end position="314"/>
    </location>
</feature>
<keyword evidence="10" id="KW-0809">Transit peptide</keyword>
<comment type="catalytic activity">
    <reaction evidence="24">
        <text>hexanoyl-CoA + oxidized [electron-transfer flavoprotein] + H(+) = (2E)-hexenoyl-CoA + reduced [electron-transfer flavoprotein]</text>
        <dbReference type="Rhea" id="RHEA:43464"/>
        <dbReference type="Rhea" id="RHEA-COMP:10685"/>
        <dbReference type="Rhea" id="RHEA-COMP:10686"/>
        <dbReference type="ChEBI" id="CHEBI:15378"/>
        <dbReference type="ChEBI" id="CHEBI:57692"/>
        <dbReference type="ChEBI" id="CHEBI:58307"/>
        <dbReference type="ChEBI" id="CHEBI:62077"/>
        <dbReference type="ChEBI" id="CHEBI:62620"/>
    </reaction>
    <physiologicalReaction direction="left-to-right" evidence="24">
        <dbReference type="Rhea" id="RHEA:43465"/>
    </physiologicalReaction>
</comment>
<evidence type="ECO:0000256" key="22">
    <source>
        <dbReference type="ARBA" id="ARBA00048592"/>
    </source>
</evidence>
<evidence type="ECO:0000256" key="12">
    <source>
        <dbReference type="ARBA" id="ARBA00023002"/>
    </source>
</evidence>
<evidence type="ECO:0000256" key="15">
    <source>
        <dbReference type="ARBA" id="ARBA00037895"/>
    </source>
</evidence>
<evidence type="ECO:0000256" key="14">
    <source>
        <dbReference type="ARBA" id="ARBA00023128"/>
    </source>
</evidence>
<keyword evidence="33" id="KW-1185">Reference proteome</keyword>
<comment type="catalytic activity">
    <reaction evidence="25">
        <text>(2S)-2-methylbutanoyl-CoA + oxidized [electron-transfer flavoprotein] + H(+) = (2E)-2-methylbut-2-enoyl-CoA + reduced [electron-transfer flavoprotein]</text>
        <dbReference type="Rhea" id="RHEA:48256"/>
        <dbReference type="Rhea" id="RHEA-COMP:10685"/>
        <dbReference type="Rhea" id="RHEA-COMP:10686"/>
        <dbReference type="ChEBI" id="CHEBI:15378"/>
        <dbReference type="ChEBI" id="CHEBI:57337"/>
        <dbReference type="ChEBI" id="CHEBI:57692"/>
        <dbReference type="ChEBI" id="CHEBI:58307"/>
        <dbReference type="ChEBI" id="CHEBI:88166"/>
    </reaction>
    <physiologicalReaction direction="left-to-right" evidence="25">
        <dbReference type="Rhea" id="RHEA:48257"/>
    </physiologicalReaction>
</comment>
<feature type="region of interest" description="Disordered" evidence="28">
    <location>
        <begin position="1"/>
        <end position="56"/>
    </location>
</feature>
<dbReference type="EMBL" id="PKSM01000507">
    <property type="protein sequence ID" value="POV94252.1"/>
    <property type="molecule type" value="Genomic_DNA"/>
</dbReference>
<evidence type="ECO:0000256" key="26">
    <source>
        <dbReference type="ARBA" id="ARBA00051903"/>
    </source>
</evidence>
<comment type="catalytic activity">
    <reaction evidence="26">
        <text>2-methylpropanoyl-CoA + oxidized [electron-transfer flavoprotein] + H(+) = 2-methylpropenoyl-CoA + reduced [electron-transfer flavoprotein]</text>
        <dbReference type="Rhea" id="RHEA:44180"/>
        <dbReference type="Rhea" id="RHEA-COMP:10685"/>
        <dbReference type="Rhea" id="RHEA-COMP:10686"/>
        <dbReference type="ChEBI" id="CHEBI:15378"/>
        <dbReference type="ChEBI" id="CHEBI:57338"/>
        <dbReference type="ChEBI" id="CHEBI:57692"/>
        <dbReference type="ChEBI" id="CHEBI:58307"/>
        <dbReference type="ChEBI" id="CHEBI:62500"/>
    </reaction>
    <physiologicalReaction direction="left-to-right" evidence="26">
        <dbReference type="Rhea" id="RHEA:44181"/>
    </physiologicalReaction>
</comment>
<evidence type="ECO:0000256" key="25">
    <source>
        <dbReference type="ARBA" id="ARBA00049552"/>
    </source>
</evidence>
<dbReference type="Gene3D" id="1.10.540.10">
    <property type="entry name" value="Acyl-CoA dehydrogenase/oxidase, N-terminal domain"/>
    <property type="match status" value="1"/>
</dbReference>
<dbReference type="SUPFAM" id="SSF47203">
    <property type="entry name" value="Acyl-CoA dehydrogenase C-terminal domain-like"/>
    <property type="match status" value="1"/>
</dbReference>
<dbReference type="FunFam" id="1.10.540.10:FF:000012">
    <property type="entry name" value="Acyl-CoA dehydrogenase short/branched chain"/>
    <property type="match status" value="1"/>
</dbReference>
<evidence type="ECO:0000256" key="24">
    <source>
        <dbReference type="ARBA" id="ARBA00049192"/>
    </source>
</evidence>
<name>A0A2S4UAF1_9BASI</name>
<dbReference type="VEuPathDB" id="FungiDB:PSTT_09013"/>
<dbReference type="Gene3D" id="1.20.140.10">
    <property type="entry name" value="Butyryl-CoA Dehydrogenase, subunit A, domain 3"/>
    <property type="match status" value="1"/>
</dbReference>
<protein>
    <recommendedName>
        <fullName evidence="17">Short/branched chain specific acyl-CoA dehydrogenase, mitochondrial</fullName>
        <ecNumber evidence="16">1.3.8.5</ecNumber>
    </recommendedName>
    <alternativeName>
        <fullName evidence="19">2-methyl branched chain acyl-CoA dehydrogenase</fullName>
    </alternativeName>
    <alternativeName>
        <fullName evidence="18">2-methylbutyryl-coenzyme A dehydrogenase</fullName>
    </alternativeName>
</protein>
<dbReference type="PROSITE" id="PS00072">
    <property type="entry name" value="ACYL_COA_DH_1"/>
    <property type="match status" value="1"/>
</dbReference>
<dbReference type="PANTHER" id="PTHR43884:SF1">
    <property type="entry name" value="SHORT_BRANCHED CHAIN SPECIFIC ACYL-COA DEHYDROGENASE, MITOCHONDRIAL"/>
    <property type="match status" value="1"/>
</dbReference>
<dbReference type="InterPro" id="IPR009100">
    <property type="entry name" value="AcylCoA_DH/oxidase_NM_dom_sf"/>
</dbReference>
<evidence type="ECO:0000256" key="8">
    <source>
        <dbReference type="ARBA" id="ARBA00022827"/>
    </source>
</evidence>
<dbReference type="InterPro" id="IPR036250">
    <property type="entry name" value="AcylCo_DH-like_C"/>
</dbReference>
<comment type="catalytic activity">
    <reaction evidence="23">
        <text>butanoyl-CoA + oxidized [electron-transfer flavoprotein] + H(+) = (2E)-butenoyl-CoA + reduced [electron-transfer flavoprotein]</text>
        <dbReference type="Rhea" id="RHEA:24004"/>
        <dbReference type="Rhea" id="RHEA-COMP:10685"/>
        <dbReference type="Rhea" id="RHEA-COMP:10686"/>
        <dbReference type="ChEBI" id="CHEBI:15378"/>
        <dbReference type="ChEBI" id="CHEBI:57332"/>
        <dbReference type="ChEBI" id="CHEBI:57371"/>
        <dbReference type="ChEBI" id="CHEBI:57692"/>
        <dbReference type="ChEBI" id="CHEBI:58307"/>
    </reaction>
    <physiologicalReaction direction="left-to-right" evidence="23">
        <dbReference type="Rhea" id="RHEA:24005"/>
    </physiologicalReaction>
</comment>
<dbReference type="InterPro" id="IPR013786">
    <property type="entry name" value="AcylCoA_DH/ox_N"/>
</dbReference>
<dbReference type="SUPFAM" id="SSF56645">
    <property type="entry name" value="Acyl-CoA dehydrogenase NM domain-like"/>
    <property type="match status" value="1"/>
</dbReference>
<dbReference type="GO" id="GO:0046395">
    <property type="term" value="P:carboxylic acid catabolic process"/>
    <property type="evidence" value="ECO:0007669"/>
    <property type="project" value="UniProtKB-ARBA"/>
</dbReference>
<evidence type="ECO:0000256" key="28">
    <source>
        <dbReference type="SAM" id="MobiDB-lite"/>
    </source>
</evidence>
<evidence type="ECO:0000259" key="30">
    <source>
        <dbReference type="Pfam" id="PF02770"/>
    </source>
</evidence>
<dbReference type="PANTHER" id="PTHR43884">
    <property type="entry name" value="ACYL-COA DEHYDROGENASE"/>
    <property type="match status" value="1"/>
</dbReference>
<dbReference type="Pfam" id="PF02771">
    <property type="entry name" value="Acyl-CoA_dh_N"/>
    <property type="match status" value="1"/>
</dbReference>
<evidence type="ECO:0000256" key="5">
    <source>
        <dbReference type="ARBA" id="ARBA00011881"/>
    </source>
</evidence>
<evidence type="ECO:0000256" key="11">
    <source>
        <dbReference type="ARBA" id="ARBA00022990"/>
    </source>
</evidence>
<evidence type="ECO:0000259" key="31">
    <source>
        <dbReference type="Pfam" id="PF02771"/>
    </source>
</evidence>
<dbReference type="FunFam" id="2.40.110.10:FF:000001">
    <property type="entry name" value="Acyl-CoA dehydrogenase, mitochondrial"/>
    <property type="match status" value="1"/>
</dbReference>
<evidence type="ECO:0000256" key="21">
    <source>
        <dbReference type="ARBA" id="ARBA00048307"/>
    </source>
</evidence>
<evidence type="ECO:0000313" key="32">
    <source>
        <dbReference type="EMBL" id="POV94252.1"/>
    </source>
</evidence>
<comment type="subcellular location">
    <subcellularLocation>
        <location evidence="2">Mitochondrion matrix</location>
    </subcellularLocation>
</comment>
<dbReference type="FunFam" id="1.20.140.10:FF:000002">
    <property type="entry name" value="Acyl-CoA dehydrogenase short/branched chain"/>
    <property type="match status" value="1"/>
</dbReference>
<dbReference type="GO" id="GO:0050660">
    <property type="term" value="F:flavin adenine dinucleotide binding"/>
    <property type="evidence" value="ECO:0007669"/>
    <property type="project" value="InterPro"/>
</dbReference>
<dbReference type="InterPro" id="IPR006089">
    <property type="entry name" value="Acyl-CoA_DH_CS"/>
</dbReference>
<evidence type="ECO:0000256" key="16">
    <source>
        <dbReference type="ARBA" id="ARBA00039036"/>
    </source>
</evidence>
<proteinExistence type="inferred from homology"/>
<evidence type="ECO:0000256" key="2">
    <source>
        <dbReference type="ARBA" id="ARBA00004305"/>
    </source>
</evidence>
<feature type="domain" description="Acyl-CoA dehydrogenase/oxidase C-terminal" evidence="29">
    <location>
        <begin position="329"/>
        <end position="481"/>
    </location>
</feature>
<evidence type="ECO:0000256" key="20">
    <source>
        <dbReference type="ARBA" id="ARBA00048235"/>
    </source>
</evidence>
<comment type="pathway">
    <text evidence="15">Amino-acid degradation; L-isoleucine degradation.</text>
</comment>
<comment type="similarity">
    <text evidence="4 27">Belongs to the acyl-CoA dehydrogenase family.</text>
</comment>
<evidence type="ECO:0000259" key="29">
    <source>
        <dbReference type="Pfam" id="PF00441"/>
    </source>
</evidence>
<dbReference type="InterPro" id="IPR006091">
    <property type="entry name" value="Acyl-CoA_Oxase/DH_mid-dom"/>
</dbReference>
<dbReference type="Pfam" id="PF02770">
    <property type="entry name" value="Acyl-CoA_dh_M"/>
    <property type="match status" value="1"/>
</dbReference>
<feature type="compositionally biased region" description="Basic and acidic residues" evidence="28">
    <location>
        <begin position="25"/>
        <end position="39"/>
    </location>
</feature>
<keyword evidence="9" id="KW-0276">Fatty acid metabolism</keyword>
<comment type="subunit">
    <text evidence="5">Homotetramer.</text>
</comment>
<dbReference type="Gene3D" id="2.40.110.10">
    <property type="entry name" value="Butyryl-CoA Dehydrogenase, subunit A, domain 2"/>
    <property type="match status" value="1"/>
</dbReference>
<dbReference type="InterPro" id="IPR046373">
    <property type="entry name" value="Acyl-CoA_Oxase/DH_mid-dom_sf"/>
</dbReference>
<dbReference type="AlphaFoldDB" id="A0A2S4UAF1"/>
<comment type="catalytic activity">
    <reaction evidence="22">
        <text>(2R)-2-methylbutanoyl-CoA + oxidized [electron-transfer flavoprotein] + H(+) = ethylacryloyl-CoA + reduced [electron-transfer flavoprotein]</text>
        <dbReference type="Rhea" id="RHEA:65296"/>
        <dbReference type="Rhea" id="RHEA-COMP:10685"/>
        <dbReference type="Rhea" id="RHEA-COMP:10686"/>
        <dbReference type="ChEBI" id="CHEBI:15378"/>
        <dbReference type="ChEBI" id="CHEBI:57692"/>
        <dbReference type="ChEBI" id="CHEBI:58307"/>
        <dbReference type="ChEBI" id="CHEBI:156439"/>
        <dbReference type="ChEBI" id="CHEBI:156440"/>
    </reaction>
    <physiologicalReaction direction="left-to-right" evidence="22">
        <dbReference type="Rhea" id="RHEA:65297"/>
    </physiologicalReaction>
</comment>
<keyword evidence="7 27" id="KW-0285">Flavoprotein</keyword>
<evidence type="ECO:0000256" key="23">
    <source>
        <dbReference type="ARBA" id="ARBA00049096"/>
    </source>
</evidence>
<comment type="catalytic activity">
    <reaction evidence="20">
        <text>2-methylbutanoyl-CoA + oxidized [electron-transfer flavoprotein] + H(+) = (2E)-2-methylbut-2-enoyl-CoA + reduced [electron-transfer flavoprotein]</text>
        <dbReference type="Rhea" id="RHEA:43780"/>
        <dbReference type="Rhea" id="RHEA-COMP:10685"/>
        <dbReference type="Rhea" id="RHEA-COMP:10686"/>
        <dbReference type="ChEBI" id="CHEBI:15378"/>
        <dbReference type="ChEBI" id="CHEBI:57336"/>
        <dbReference type="ChEBI" id="CHEBI:57337"/>
        <dbReference type="ChEBI" id="CHEBI:57692"/>
        <dbReference type="ChEBI" id="CHEBI:58307"/>
        <dbReference type="EC" id="1.3.8.5"/>
    </reaction>
    <physiologicalReaction direction="left-to-right" evidence="20">
        <dbReference type="Rhea" id="RHEA:43781"/>
    </physiologicalReaction>
</comment>
<keyword evidence="6" id="KW-0597">Phosphoprotein</keyword>
<dbReference type="GO" id="GO:0003853">
    <property type="term" value="F:short-chain 2-methyl fatty acyl-CoA dehydrogenase activity"/>
    <property type="evidence" value="ECO:0007669"/>
    <property type="project" value="UniProtKB-EC"/>
</dbReference>
<evidence type="ECO:0000256" key="9">
    <source>
        <dbReference type="ARBA" id="ARBA00022832"/>
    </source>
</evidence>
<comment type="catalytic activity">
    <reaction evidence="21">
        <text>valproyl-CoA + oxidized [electron-transfer flavoprotein] + H(+) = (2E)-2-propylpent-2-enoyl-CoA + reduced [electron-transfer flavoprotein]</text>
        <dbReference type="Rhea" id="RHEA:65344"/>
        <dbReference type="Rhea" id="RHEA-COMP:10685"/>
        <dbReference type="Rhea" id="RHEA-COMP:10686"/>
        <dbReference type="ChEBI" id="CHEBI:15378"/>
        <dbReference type="ChEBI" id="CHEBI:57692"/>
        <dbReference type="ChEBI" id="CHEBI:58307"/>
        <dbReference type="ChEBI" id="CHEBI:156457"/>
        <dbReference type="ChEBI" id="CHEBI:156458"/>
    </reaction>
    <physiologicalReaction direction="left-to-right" evidence="21">
        <dbReference type="Rhea" id="RHEA:65345"/>
    </physiologicalReaction>
</comment>
<keyword evidence="13" id="KW-0443">Lipid metabolism</keyword>
<dbReference type="PROSITE" id="PS00073">
    <property type="entry name" value="ACYL_COA_DH_2"/>
    <property type="match status" value="1"/>
</dbReference>
<dbReference type="Pfam" id="PF00441">
    <property type="entry name" value="Acyl-CoA_dh_1"/>
    <property type="match status" value="1"/>
</dbReference>
<evidence type="ECO:0000256" key="18">
    <source>
        <dbReference type="ARBA" id="ARBA00041537"/>
    </source>
</evidence>
<dbReference type="CDD" id="cd01158">
    <property type="entry name" value="SCAD_SBCAD"/>
    <property type="match status" value="1"/>
</dbReference>
<comment type="cofactor">
    <cofactor evidence="1 27">
        <name>FAD</name>
        <dbReference type="ChEBI" id="CHEBI:57692"/>
    </cofactor>
</comment>
<keyword evidence="8 27" id="KW-0274">FAD</keyword>
<dbReference type="InterPro" id="IPR009075">
    <property type="entry name" value="AcylCo_DH/oxidase_C"/>
</dbReference>
<evidence type="ECO:0000256" key="1">
    <source>
        <dbReference type="ARBA" id="ARBA00001974"/>
    </source>
</evidence>
<keyword evidence="12 27" id="KW-0560">Oxidoreductase</keyword>
<dbReference type="GO" id="GO:0005759">
    <property type="term" value="C:mitochondrial matrix"/>
    <property type="evidence" value="ECO:0007669"/>
    <property type="project" value="UniProtKB-SubCell"/>
</dbReference>
<accession>A0A2S4UAF1</accession>
<evidence type="ECO:0000256" key="6">
    <source>
        <dbReference type="ARBA" id="ARBA00022553"/>
    </source>
</evidence>
<dbReference type="GO" id="GO:0006631">
    <property type="term" value="P:fatty acid metabolic process"/>
    <property type="evidence" value="ECO:0007669"/>
    <property type="project" value="UniProtKB-KW"/>
</dbReference>
<evidence type="ECO:0000256" key="19">
    <source>
        <dbReference type="ARBA" id="ARBA00042821"/>
    </source>
</evidence>
<gene>
    <name evidence="32" type="ORF">PSHT_16322</name>
</gene>
<reference evidence="32 33" key="1">
    <citation type="submission" date="2017-12" db="EMBL/GenBank/DDBJ databases">
        <title>Gene loss provides genomic basis for host adaptation in cereal stripe rust fungi.</title>
        <authorList>
            <person name="Xia C."/>
        </authorList>
    </citation>
    <scope>NUCLEOTIDE SEQUENCE [LARGE SCALE GENOMIC DNA]</scope>
    <source>
        <strain evidence="32 33">93TX-2</strain>
    </source>
</reference>
<feature type="domain" description="Acyl-CoA dehydrogenase/oxidase N-terminal" evidence="31">
    <location>
        <begin position="105"/>
        <end position="215"/>
    </location>
</feature>
<organism evidence="32 33">
    <name type="scientific">Puccinia striiformis</name>
    <dbReference type="NCBI Taxonomy" id="27350"/>
    <lineage>
        <taxon>Eukaryota</taxon>
        <taxon>Fungi</taxon>
        <taxon>Dikarya</taxon>
        <taxon>Basidiomycota</taxon>
        <taxon>Pucciniomycotina</taxon>
        <taxon>Pucciniomycetes</taxon>
        <taxon>Pucciniales</taxon>
        <taxon>Pucciniaceae</taxon>
        <taxon>Puccinia</taxon>
    </lineage>
</organism>